<dbReference type="AlphaFoldDB" id="A0A2Z7AF93"/>
<name>A0A2Z7AF93_9LAMI</name>
<dbReference type="Proteomes" id="UP000250235">
    <property type="component" value="Unassembled WGS sequence"/>
</dbReference>
<evidence type="ECO:0000313" key="2">
    <source>
        <dbReference type="EMBL" id="KZV20383.1"/>
    </source>
</evidence>
<feature type="region of interest" description="Disordered" evidence="1">
    <location>
        <begin position="199"/>
        <end position="227"/>
    </location>
</feature>
<dbReference type="EMBL" id="KV015683">
    <property type="protein sequence ID" value="KZV20383.1"/>
    <property type="molecule type" value="Genomic_DNA"/>
</dbReference>
<feature type="compositionally biased region" description="Basic and acidic residues" evidence="1">
    <location>
        <begin position="289"/>
        <end position="299"/>
    </location>
</feature>
<evidence type="ECO:0000256" key="1">
    <source>
        <dbReference type="SAM" id="MobiDB-lite"/>
    </source>
</evidence>
<feature type="compositionally biased region" description="Polar residues" evidence="1">
    <location>
        <begin position="300"/>
        <end position="318"/>
    </location>
</feature>
<reference evidence="2 3" key="1">
    <citation type="journal article" date="2015" name="Proc. Natl. Acad. Sci. U.S.A.">
        <title>The resurrection genome of Boea hygrometrica: A blueprint for survival of dehydration.</title>
        <authorList>
            <person name="Xiao L."/>
            <person name="Yang G."/>
            <person name="Zhang L."/>
            <person name="Yang X."/>
            <person name="Zhao S."/>
            <person name="Ji Z."/>
            <person name="Zhou Q."/>
            <person name="Hu M."/>
            <person name="Wang Y."/>
            <person name="Chen M."/>
            <person name="Xu Y."/>
            <person name="Jin H."/>
            <person name="Xiao X."/>
            <person name="Hu G."/>
            <person name="Bao F."/>
            <person name="Hu Y."/>
            <person name="Wan P."/>
            <person name="Li L."/>
            <person name="Deng X."/>
            <person name="Kuang T."/>
            <person name="Xiang C."/>
            <person name="Zhu J.K."/>
            <person name="Oliver M.J."/>
            <person name="He Y."/>
        </authorList>
    </citation>
    <scope>NUCLEOTIDE SEQUENCE [LARGE SCALE GENOMIC DNA]</scope>
    <source>
        <strain evidence="3">cv. XS01</strain>
    </source>
</reference>
<gene>
    <name evidence="2" type="ORF">F511_39356</name>
</gene>
<keyword evidence="3" id="KW-1185">Reference proteome</keyword>
<feature type="region of interest" description="Disordered" evidence="1">
    <location>
        <begin position="285"/>
        <end position="344"/>
    </location>
</feature>
<protein>
    <submittedName>
        <fullName evidence="2">Uncharacterized protein</fullName>
    </submittedName>
</protein>
<evidence type="ECO:0000313" key="3">
    <source>
        <dbReference type="Proteomes" id="UP000250235"/>
    </source>
</evidence>
<organism evidence="2 3">
    <name type="scientific">Dorcoceras hygrometricum</name>
    <dbReference type="NCBI Taxonomy" id="472368"/>
    <lineage>
        <taxon>Eukaryota</taxon>
        <taxon>Viridiplantae</taxon>
        <taxon>Streptophyta</taxon>
        <taxon>Embryophyta</taxon>
        <taxon>Tracheophyta</taxon>
        <taxon>Spermatophyta</taxon>
        <taxon>Magnoliopsida</taxon>
        <taxon>eudicotyledons</taxon>
        <taxon>Gunneridae</taxon>
        <taxon>Pentapetalae</taxon>
        <taxon>asterids</taxon>
        <taxon>lamiids</taxon>
        <taxon>Lamiales</taxon>
        <taxon>Gesneriaceae</taxon>
        <taxon>Didymocarpoideae</taxon>
        <taxon>Trichosporeae</taxon>
        <taxon>Loxocarpinae</taxon>
        <taxon>Dorcoceras</taxon>
    </lineage>
</organism>
<sequence length="344" mass="37909">MASYLFVNALQVEFESVLAMEHTEMARMFKYLVDTGLEGFLAASGSVYETDVAEYFANARVIRGTIVSFVANRKLAMVKEIFAEAFGIPTEGATSFLDVPKDTVVLVNMVNNPKRQSQGFAVQVSVLLENLVKADLGESVKLHPQKVLTNKSVQTYIKTNLDVKPTGETSKQIEDTASGTEGGQYNITKLVDMQVETQVEKNKKKAASKKKKAEEPTMEQNKKKKRLSHNLVKALKYQLGKKTIAGEQEATTVTPPELEKPIGDESIGCGPEGHVRIADQEVLTARTDSNAKGHDERMQYETQTDQGGQDENVFSTAQDEQEKSTGGCPEGTTFDIEDWVEKAD</sequence>
<proteinExistence type="predicted"/>
<feature type="compositionally biased region" description="Basic residues" evidence="1">
    <location>
        <begin position="202"/>
        <end position="211"/>
    </location>
</feature>
<accession>A0A2Z7AF93</accession>